<feature type="transmembrane region" description="Helical" evidence="6">
    <location>
        <begin position="285"/>
        <end position="307"/>
    </location>
</feature>
<keyword evidence="5 6" id="KW-0472">Membrane</keyword>
<dbReference type="GO" id="GO:0046677">
    <property type="term" value="P:response to antibiotic"/>
    <property type="evidence" value="ECO:0007669"/>
    <property type="project" value="UniProtKB-KW"/>
</dbReference>
<keyword evidence="2" id="KW-1003">Cell membrane</keyword>
<feature type="transmembrane region" description="Helical" evidence="6">
    <location>
        <begin position="12"/>
        <end position="33"/>
    </location>
</feature>
<accession>A0A5R9FF19</accession>
<evidence type="ECO:0000256" key="3">
    <source>
        <dbReference type="ARBA" id="ARBA00022692"/>
    </source>
</evidence>
<evidence type="ECO:0000256" key="5">
    <source>
        <dbReference type="ARBA" id="ARBA00023136"/>
    </source>
</evidence>
<comment type="subcellular location">
    <subcellularLocation>
        <location evidence="1 6">Cell membrane</location>
        <topology evidence="1 6">Multi-pass membrane protein</topology>
    </subcellularLocation>
</comment>
<dbReference type="EMBL" id="SWLG01000001">
    <property type="protein sequence ID" value="TLS39184.1"/>
    <property type="molecule type" value="Genomic_DNA"/>
</dbReference>
<evidence type="ECO:0000313" key="7">
    <source>
        <dbReference type="EMBL" id="TLS39184.1"/>
    </source>
</evidence>
<evidence type="ECO:0000256" key="4">
    <source>
        <dbReference type="ARBA" id="ARBA00022989"/>
    </source>
</evidence>
<dbReference type="PANTHER" id="PTHR39087">
    <property type="entry name" value="UPF0104 MEMBRANE PROTEIN MJ1595"/>
    <property type="match status" value="1"/>
</dbReference>
<evidence type="ECO:0000313" key="8">
    <source>
        <dbReference type="Proteomes" id="UP000308230"/>
    </source>
</evidence>
<dbReference type="Pfam" id="PF03706">
    <property type="entry name" value="LPG_synthase_TM"/>
    <property type="match status" value="1"/>
</dbReference>
<dbReference type="EC" id="2.3.2.3" evidence="6"/>
<sequence>MGKTKQTMIRKTVITIVRLVIAAFFIFITYSFFDFSFISKQAIRVWNQPFLIFVITILYFFAFVLRARAWQLYLMGEKIPFKHFMIAILYSLFLNHILPVKAGDIARTGYLSLKGGISWGKSLESVVALRLVDLLILAFLTAVGAAAFSISISYSFFIILMVAGMLGLLGLSIAIPALKKKLVETIRHAGLILYSLRGIKLLILVFASWILEAFVLFNITFSLSLPLTFIESVWVNSFTIAGQVFHFAPGGIGTYESFMSFSLALMGLDAKQAYTVSLLTHGYKFLFSFGCGLFLAVFAPISIRSLMDWKRRKERFK</sequence>
<comment type="similarity">
    <text evidence="6">Belongs to the LPG synthase family.</text>
</comment>
<protein>
    <recommendedName>
        <fullName evidence="6">Phosphatidylglycerol lysyltransferase</fullName>
        <ecNumber evidence="6">2.3.2.3</ecNumber>
    </recommendedName>
    <alternativeName>
        <fullName evidence="6">Lysylphosphatidylglycerol synthase</fullName>
    </alternativeName>
</protein>
<keyword evidence="4 6" id="KW-1133">Transmembrane helix</keyword>
<proteinExistence type="inferred from homology"/>
<keyword evidence="6" id="KW-0046">Antibiotic resistance</keyword>
<organism evidence="7 8">
    <name type="scientific">Exobacillus caeni</name>
    <dbReference type="NCBI Taxonomy" id="2574798"/>
    <lineage>
        <taxon>Bacteria</taxon>
        <taxon>Bacillati</taxon>
        <taxon>Bacillota</taxon>
        <taxon>Bacilli</taxon>
        <taxon>Bacillales</taxon>
        <taxon>Guptibacillaceae</taxon>
        <taxon>Exobacillus</taxon>
    </lineage>
</organism>
<dbReference type="GO" id="GO:0006629">
    <property type="term" value="P:lipid metabolic process"/>
    <property type="evidence" value="ECO:0007669"/>
    <property type="project" value="UniProtKB-KW"/>
</dbReference>
<evidence type="ECO:0000256" key="2">
    <source>
        <dbReference type="ARBA" id="ARBA00022475"/>
    </source>
</evidence>
<keyword evidence="6" id="KW-0443">Lipid metabolism</keyword>
<comment type="catalytic activity">
    <reaction evidence="6">
        <text>L-lysyl-tRNA(Lys) + a 1,2-diacyl-sn-glycero-3-phospho-(1'-sn-glycerol) = a 1,2-diacyl-sn-glycero-3-phospho-1'-(3'-O-L-lysyl)-sn-glycerol + tRNA(Lys)</text>
        <dbReference type="Rhea" id="RHEA:10668"/>
        <dbReference type="Rhea" id="RHEA-COMP:9696"/>
        <dbReference type="Rhea" id="RHEA-COMP:9697"/>
        <dbReference type="ChEBI" id="CHEBI:64716"/>
        <dbReference type="ChEBI" id="CHEBI:75792"/>
        <dbReference type="ChEBI" id="CHEBI:78442"/>
        <dbReference type="ChEBI" id="CHEBI:78529"/>
        <dbReference type="EC" id="2.3.2.3"/>
    </reaction>
</comment>
<comment type="caution">
    <text evidence="7">The sequence shown here is derived from an EMBL/GenBank/DDBJ whole genome shotgun (WGS) entry which is preliminary data.</text>
</comment>
<dbReference type="GO" id="GO:0005886">
    <property type="term" value="C:plasma membrane"/>
    <property type="evidence" value="ECO:0007669"/>
    <property type="project" value="UniProtKB-SubCell"/>
</dbReference>
<dbReference type="Proteomes" id="UP000308230">
    <property type="component" value="Unassembled WGS sequence"/>
</dbReference>
<dbReference type="GO" id="GO:0050071">
    <property type="term" value="F:phosphatidylglycerol lysyltransferase activity"/>
    <property type="evidence" value="ECO:0007669"/>
    <property type="project" value="UniProtKB-EC"/>
</dbReference>
<reference evidence="7 8" key="1">
    <citation type="submission" date="2019-04" db="EMBL/GenBank/DDBJ databases">
        <title>Bacillus caeni sp. nov., a bacterium isolated from mangrove sediment.</title>
        <authorList>
            <person name="Huang H."/>
            <person name="Mo K."/>
            <person name="Hu Y."/>
        </authorList>
    </citation>
    <scope>NUCLEOTIDE SEQUENCE [LARGE SCALE GENOMIC DNA]</scope>
    <source>
        <strain evidence="7 8">HB172195</strain>
    </source>
</reference>
<keyword evidence="3 6" id="KW-0812">Transmembrane</keyword>
<dbReference type="OrthoDB" id="2111097at2"/>
<dbReference type="AlphaFoldDB" id="A0A5R9FF19"/>
<feature type="transmembrane region" description="Helical" evidence="6">
    <location>
        <begin position="131"/>
        <end position="150"/>
    </location>
</feature>
<name>A0A5R9FF19_9BACL</name>
<dbReference type="RefSeq" id="WP_138122777.1">
    <property type="nucleotide sequence ID" value="NZ_SWLG01000001.1"/>
</dbReference>
<gene>
    <name evidence="6" type="primary">mprF</name>
    <name evidence="7" type="ORF">FCL54_02410</name>
</gene>
<dbReference type="PANTHER" id="PTHR39087:SF2">
    <property type="entry name" value="UPF0104 MEMBRANE PROTEIN MJ1595"/>
    <property type="match status" value="1"/>
</dbReference>
<feature type="transmembrane region" description="Helical" evidence="6">
    <location>
        <begin position="156"/>
        <end position="178"/>
    </location>
</feature>
<feature type="transmembrane region" description="Helical" evidence="6">
    <location>
        <begin position="45"/>
        <end position="65"/>
    </location>
</feature>
<evidence type="ECO:0000256" key="6">
    <source>
        <dbReference type="RuleBase" id="RU363042"/>
    </source>
</evidence>
<comment type="function">
    <text evidence="6">Catalyzes the transfer of a lysyl group from L-lysyl-tRNA(Lys) to membrane-bound phosphatidylglycerol (PG), which produces lysylphosphatidylglycerol (LPG), a major component of the bacterial membrane with a positive net charge. LPG synthesis contributes to bacterial virulence as it is involved in the resistance mechanism against cationic antimicrobial peptides (CAMP) produces by the host's immune system (defensins, cathelicidins) and by the competing microorganisms.</text>
</comment>
<keyword evidence="8" id="KW-1185">Reference proteome</keyword>
<dbReference type="InterPro" id="IPR022791">
    <property type="entry name" value="L-PG_synthase/AglD"/>
</dbReference>
<evidence type="ECO:0000256" key="1">
    <source>
        <dbReference type="ARBA" id="ARBA00004651"/>
    </source>
</evidence>
<feature type="transmembrane region" description="Helical" evidence="6">
    <location>
        <begin position="199"/>
        <end position="221"/>
    </location>
</feature>
<keyword evidence="6" id="KW-0808">Transferase</keyword>